<keyword evidence="5" id="KW-1185">Reference proteome</keyword>
<evidence type="ECO:0000256" key="1">
    <source>
        <dbReference type="ARBA" id="ARBA00008898"/>
    </source>
</evidence>
<feature type="domain" description="Flavin reductase like" evidence="3">
    <location>
        <begin position="13"/>
        <end position="157"/>
    </location>
</feature>
<dbReference type="GO" id="GO:0010181">
    <property type="term" value="F:FMN binding"/>
    <property type="evidence" value="ECO:0007669"/>
    <property type="project" value="InterPro"/>
</dbReference>
<gene>
    <name evidence="4" type="ORF">J2S73_001721</name>
</gene>
<dbReference type="InterPro" id="IPR012349">
    <property type="entry name" value="Split_barrel_FMN-bd"/>
</dbReference>
<dbReference type="SUPFAM" id="SSF46785">
    <property type="entry name" value="Winged helix' DNA-binding domain"/>
    <property type="match status" value="1"/>
</dbReference>
<name>A0AAE3VMK4_9HYPH</name>
<evidence type="ECO:0000313" key="5">
    <source>
        <dbReference type="Proteomes" id="UP001229244"/>
    </source>
</evidence>
<evidence type="ECO:0000259" key="3">
    <source>
        <dbReference type="SMART" id="SM00903"/>
    </source>
</evidence>
<dbReference type="InterPro" id="IPR050268">
    <property type="entry name" value="NADH-dep_flavin_reductase"/>
</dbReference>
<reference evidence="4" key="1">
    <citation type="submission" date="2023-07" db="EMBL/GenBank/DDBJ databases">
        <title>Genomic Encyclopedia of Type Strains, Phase IV (KMG-IV): sequencing the most valuable type-strain genomes for metagenomic binning, comparative biology and taxonomic classification.</title>
        <authorList>
            <person name="Goeker M."/>
        </authorList>
    </citation>
    <scope>NUCLEOTIDE SEQUENCE</scope>
    <source>
        <strain evidence="4">DSM 21202</strain>
    </source>
</reference>
<keyword evidence="2" id="KW-0560">Oxidoreductase</keyword>
<protein>
    <submittedName>
        <fullName evidence="4">Flavin reductase (DIM6/NTAB) family NADH-FMN oxidoreductase RutF/DNA-binding MarR family transcriptional regulator</fullName>
    </submittedName>
</protein>
<dbReference type="Proteomes" id="UP001229244">
    <property type="component" value="Unassembled WGS sequence"/>
</dbReference>
<comment type="similarity">
    <text evidence="1">Belongs to the non-flavoprotein flavin reductase family.</text>
</comment>
<dbReference type="SMART" id="SM00903">
    <property type="entry name" value="Flavin_Reduct"/>
    <property type="match status" value="1"/>
</dbReference>
<evidence type="ECO:0000256" key="2">
    <source>
        <dbReference type="ARBA" id="ARBA00023002"/>
    </source>
</evidence>
<dbReference type="InterPro" id="IPR036388">
    <property type="entry name" value="WH-like_DNA-bd_sf"/>
</dbReference>
<dbReference type="RefSeq" id="WP_306885100.1">
    <property type="nucleotide sequence ID" value="NZ_JAUSUL010000002.1"/>
</dbReference>
<accession>A0AAE3VMK4</accession>
<organism evidence="4 5">
    <name type="scientific">Amorphus orientalis</name>
    <dbReference type="NCBI Taxonomy" id="649198"/>
    <lineage>
        <taxon>Bacteria</taxon>
        <taxon>Pseudomonadati</taxon>
        <taxon>Pseudomonadota</taxon>
        <taxon>Alphaproteobacteria</taxon>
        <taxon>Hyphomicrobiales</taxon>
        <taxon>Amorphaceae</taxon>
        <taxon>Amorphus</taxon>
    </lineage>
</organism>
<comment type="caution">
    <text evidence="4">The sequence shown here is derived from an EMBL/GenBank/DDBJ whole genome shotgun (WGS) entry which is preliminary data.</text>
</comment>
<dbReference type="PANTHER" id="PTHR30466">
    <property type="entry name" value="FLAVIN REDUCTASE"/>
    <property type="match status" value="1"/>
</dbReference>
<dbReference type="GO" id="GO:0042602">
    <property type="term" value="F:riboflavin reductase (NADPH) activity"/>
    <property type="evidence" value="ECO:0007669"/>
    <property type="project" value="TreeGrafter"/>
</dbReference>
<proteinExistence type="inferred from homology"/>
<dbReference type="Pfam" id="PF01613">
    <property type="entry name" value="Flavin_Reduct"/>
    <property type="match status" value="1"/>
</dbReference>
<dbReference type="AlphaFoldDB" id="A0AAE3VMK4"/>
<dbReference type="PANTHER" id="PTHR30466:SF11">
    <property type="entry name" value="FLAVIN-DEPENDENT MONOOXYGENASE, REDUCTASE SUBUNIT HSAB"/>
    <property type="match status" value="1"/>
</dbReference>
<dbReference type="Gene3D" id="2.30.110.10">
    <property type="entry name" value="Electron Transport, Fmn-binding Protein, Chain A"/>
    <property type="match status" value="1"/>
</dbReference>
<dbReference type="EMBL" id="JAUSUL010000002">
    <property type="protein sequence ID" value="MDQ0315264.1"/>
    <property type="molecule type" value="Genomic_DNA"/>
</dbReference>
<dbReference type="InterPro" id="IPR036390">
    <property type="entry name" value="WH_DNA-bd_sf"/>
</dbReference>
<dbReference type="Gene3D" id="1.10.10.10">
    <property type="entry name" value="Winged helix-like DNA-binding domain superfamily/Winged helix DNA-binding domain"/>
    <property type="match status" value="1"/>
</dbReference>
<sequence>MDDTDPRALRRTLGQFATGVTVITAMDPQDGTVVGMTANSFSSVSLDPPLILWSIVREAKSLPVFMRATHFAVNVLSKEQLDQSNRFARPGADKFEDIEWSSGLGGAPVLPGTAAVFECARHVEHDGGDHLIMIGRVERFARYDREGLVFARGRYGVTAEHPLVDEQATAATPPGERHPYDDFLIPLLHRAYSTLFEAFSTHLDREGITGPEMRVLAYLSLRSGADREQISRGSYLGSQTTDEAIDRLAGQGLVAPGGDGGLRLTEAGASRFKTLIEHAERFEIEGLTEVDAVDVATLKRLLRRLTS</sequence>
<dbReference type="SUPFAM" id="SSF50475">
    <property type="entry name" value="FMN-binding split barrel"/>
    <property type="match status" value="1"/>
</dbReference>
<dbReference type="InterPro" id="IPR002563">
    <property type="entry name" value="Flavin_Rdtase-like_dom"/>
</dbReference>
<evidence type="ECO:0000313" key="4">
    <source>
        <dbReference type="EMBL" id="MDQ0315264.1"/>
    </source>
</evidence>